<comment type="caution">
    <text evidence="2">The sequence shown here is derived from an EMBL/GenBank/DDBJ whole genome shotgun (WGS) entry which is preliminary data.</text>
</comment>
<reference evidence="2" key="2">
    <citation type="submission" date="2021-01" db="EMBL/GenBank/DDBJ databases">
        <authorList>
            <person name="Schikora-Tamarit M.A."/>
        </authorList>
    </citation>
    <scope>NUCLEOTIDE SEQUENCE</scope>
    <source>
        <strain evidence="2">CBS6341</strain>
    </source>
</reference>
<accession>A0A9P8PJ93</accession>
<organism evidence="2 3">
    <name type="scientific">Wickerhamomyces mucosus</name>
    <dbReference type="NCBI Taxonomy" id="1378264"/>
    <lineage>
        <taxon>Eukaryota</taxon>
        <taxon>Fungi</taxon>
        <taxon>Dikarya</taxon>
        <taxon>Ascomycota</taxon>
        <taxon>Saccharomycotina</taxon>
        <taxon>Saccharomycetes</taxon>
        <taxon>Phaffomycetales</taxon>
        <taxon>Wickerhamomycetaceae</taxon>
        <taxon>Wickerhamomyces</taxon>
    </lineage>
</organism>
<evidence type="ECO:0000313" key="2">
    <source>
        <dbReference type="EMBL" id="KAH3673208.1"/>
    </source>
</evidence>
<proteinExistence type="predicted"/>
<reference evidence="2" key="1">
    <citation type="journal article" date="2021" name="Open Biol.">
        <title>Shared evolutionary footprints suggest mitochondrial oxidative damage underlies multiple complex I losses in fungi.</title>
        <authorList>
            <person name="Schikora-Tamarit M.A."/>
            <person name="Marcet-Houben M."/>
            <person name="Nosek J."/>
            <person name="Gabaldon T."/>
        </authorList>
    </citation>
    <scope>NUCLEOTIDE SEQUENCE</scope>
    <source>
        <strain evidence="2">CBS6341</strain>
    </source>
</reference>
<feature type="region of interest" description="Disordered" evidence="1">
    <location>
        <begin position="39"/>
        <end position="61"/>
    </location>
</feature>
<sequence length="97" mass="9891">MAGFDIRLAKAFGSCIICWAACIKAGLFNISAKFGIPPAPPAPPAPPEPPNILAKLDKSGRPPAPLAGVDCSADDASVASNSFEVFNCSSTLFLAVS</sequence>
<protein>
    <submittedName>
        <fullName evidence="2">Uncharacterized protein</fullName>
    </submittedName>
</protein>
<dbReference type="OrthoDB" id="10567634at2759"/>
<name>A0A9P8PJ93_9ASCO</name>
<evidence type="ECO:0000256" key="1">
    <source>
        <dbReference type="SAM" id="MobiDB-lite"/>
    </source>
</evidence>
<dbReference type="AlphaFoldDB" id="A0A9P8PJ93"/>
<gene>
    <name evidence="2" type="ORF">WICMUC_003826</name>
</gene>
<dbReference type="EMBL" id="JAEUBF010001036">
    <property type="protein sequence ID" value="KAH3673208.1"/>
    <property type="molecule type" value="Genomic_DNA"/>
</dbReference>
<feature type="compositionally biased region" description="Pro residues" evidence="1">
    <location>
        <begin position="39"/>
        <end position="50"/>
    </location>
</feature>
<evidence type="ECO:0000313" key="3">
    <source>
        <dbReference type="Proteomes" id="UP000769528"/>
    </source>
</evidence>
<dbReference type="Proteomes" id="UP000769528">
    <property type="component" value="Unassembled WGS sequence"/>
</dbReference>
<keyword evidence="3" id="KW-1185">Reference proteome</keyword>